<name>A0A641AMU1_9ACTN</name>
<feature type="region of interest" description="Disordered" evidence="1">
    <location>
        <begin position="1"/>
        <end position="31"/>
    </location>
</feature>
<evidence type="ECO:0000313" key="3">
    <source>
        <dbReference type="Proteomes" id="UP001515100"/>
    </source>
</evidence>
<feature type="compositionally biased region" description="Low complexity" evidence="1">
    <location>
        <begin position="8"/>
        <end position="17"/>
    </location>
</feature>
<dbReference type="RefSeq" id="WP_129183849.1">
    <property type="nucleotide sequence ID" value="NZ_JAGIOG010000001.1"/>
</dbReference>
<dbReference type="OrthoDB" id="3831049at2"/>
<comment type="caution">
    <text evidence="2">The sequence shown here is derived from an EMBL/GenBank/DDBJ whole genome shotgun (WGS) entry which is preliminary data.</text>
</comment>
<dbReference type="AlphaFoldDB" id="A0A641AMU1"/>
<protein>
    <submittedName>
        <fullName evidence="2">Uncharacterized protein</fullName>
    </submittedName>
</protein>
<evidence type="ECO:0000256" key="1">
    <source>
        <dbReference type="SAM" id="MobiDB-lite"/>
    </source>
</evidence>
<organism evidence="2 3">
    <name type="scientific">Aeromicrobium fastidiosum</name>
    <dbReference type="NCBI Taxonomy" id="52699"/>
    <lineage>
        <taxon>Bacteria</taxon>
        <taxon>Bacillati</taxon>
        <taxon>Actinomycetota</taxon>
        <taxon>Actinomycetes</taxon>
        <taxon>Propionibacteriales</taxon>
        <taxon>Nocardioidaceae</taxon>
        <taxon>Aeromicrobium</taxon>
    </lineage>
</organism>
<reference evidence="2" key="1">
    <citation type="submission" date="2019-09" db="EMBL/GenBank/DDBJ databases">
        <authorList>
            <person name="Li J."/>
        </authorList>
    </citation>
    <scope>NUCLEOTIDE SEQUENCE [LARGE SCALE GENOMIC DNA]</scope>
    <source>
        <strain evidence="2">NRBC 14897</strain>
    </source>
</reference>
<evidence type="ECO:0000313" key="2">
    <source>
        <dbReference type="EMBL" id="KAA1376122.1"/>
    </source>
</evidence>
<gene>
    <name evidence="2" type="ORF">ESP62_011800</name>
</gene>
<keyword evidence="3" id="KW-1185">Reference proteome</keyword>
<feature type="region of interest" description="Disordered" evidence="1">
    <location>
        <begin position="106"/>
        <end position="142"/>
    </location>
</feature>
<proteinExistence type="predicted"/>
<sequence length="142" mass="15387">MTQPLETPPESVETPPESTEPPEDARTEPETFSREYVETLRAESAENRLKAKKADDYLAALQSAAIEHTAGRVLQDASNLPWSDEFNDPESGMPSPELIRAAADSLAKEKPHLSKVGGPTQQGFRGNESDAEEVSLVGLLQG</sequence>
<dbReference type="Proteomes" id="UP001515100">
    <property type="component" value="Unassembled WGS sequence"/>
</dbReference>
<dbReference type="EMBL" id="SDPP02000003">
    <property type="protein sequence ID" value="KAA1376122.1"/>
    <property type="molecule type" value="Genomic_DNA"/>
</dbReference>
<accession>A0A641AMU1</accession>